<reference evidence="1" key="1">
    <citation type="journal article" date="2014" name="Front. Microbiol.">
        <title>High frequency of phylogenetically diverse reductive dehalogenase-homologous genes in deep subseafloor sedimentary metagenomes.</title>
        <authorList>
            <person name="Kawai M."/>
            <person name="Futagami T."/>
            <person name="Toyoda A."/>
            <person name="Takaki Y."/>
            <person name="Nishi S."/>
            <person name="Hori S."/>
            <person name="Arai W."/>
            <person name="Tsubouchi T."/>
            <person name="Morono Y."/>
            <person name="Uchiyama I."/>
            <person name="Ito T."/>
            <person name="Fujiyama A."/>
            <person name="Inagaki F."/>
            <person name="Takami H."/>
        </authorList>
    </citation>
    <scope>NUCLEOTIDE SEQUENCE</scope>
    <source>
        <strain evidence="1">Expedition CK06-06</strain>
    </source>
</reference>
<dbReference type="EMBL" id="BARS01054688">
    <property type="protein sequence ID" value="GAG50921.1"/>
    <property type="molecule type" value="Genomic_DNA"/>
</dbReference>
<organism evidence="1">
    <name type="scientific">marine sediment metagenome</name>
    <dbReference type="NCBI Taxonomy" id="412755"/>
    <lineage>
        <taxon>unclassified sequences</taxon>
        <taxon>metagenomes</taxon>
        <taxon>ecological metagenomes</taxon>
    </lineage>
</organism>
<accession>X0ZRQ6</accession>
<name>X0ZRQ6_9ZZZZ</name>
<comment type="caution">
    <text evidence="1">The sequence shown here is derived from an EMBL/GenBank/DDBJ whole genome shotgun (WGS) entry which is preliminary data.</text>
</comment>
<gene>
    <name evidence="1" type="ORF">S01H1_80908</name>
</gene>
<sequence length="97" mass="11214">MDKKLLDNLEKDLENAESDTEQLIDAISEKKPLKEISQKADIILRSLWKYQYIDLRQIKTCALCGFDKSLFTDETNDTVLCIDCLRETLNNVESVTK</sequence>
<dbReference type="AlphaFoldDB" id="X0ZRQ6"/>
<proteinExistence type="predicted"/>
<evidence type="ECO:0000313" key="1">
    <source>
        <dbReference type="EMBL" id="GAG50921.1"/>
    </source>
</evidence>
<protein>
    <submittedName>
        <fullName evidence="1">Uncharacterized protein</fullName>
    </submittedName>
</protein>